<sequence>MVHYITIIVLFAASLGGCSVVRNVRQPEMMSGLALSPDGQTMAFSYQYYGLDKERHTRTIGFYDFASEKFSLFETPKNQGWSKPSYSWDGTKLVFTISQVTEKGLHWDKKKFAIMDLSDFSYEIITPDWGMRFWPTFSPDAKRILYKKPAEIRNRGKTRYKHWDIWEMDIGGEERTQLTFYKYYQLGNCFYLPDGEKIIFSGLYPLSINSEESDAFYNKYWDNMIFIIDRLNVPDALDLEPFIEIESYHKNYKFSKLVGITKHEEILYKAITNGIDKKQGLDPGKKGFNYDLFIKQRDGKNNRLTMMKSYIADAAISLDGSRVIFQDDKDRNRILSYWSINSDGTDLFEIKLPQQQKEWQSLKPKNLQAIDQGIASPERD</sequence>
<dbReference type="EMBL" id="CP003985">
    <property type="protein sequence ID" value="AGF76992.1"/>
    <property type="molecule type" value="Genomic_DNA"/>
</dbReference>
<proteinExistence type="inferred from homology"/>
<gene>
    <name evidence="2" type="ordered locus">UWK_00407</name>
</gene>
<dbReference type="STRING" id="1167006.UWK_00407"/>
<dbReference type="InterPro" id="IPR011042">
    <property type="entry name" value="6-blade_b-propeller_TolB-like"/>
</dbReference>
<accession>M1P5Q5</accession>
<dbReference type="eggNOG" id="COG0823">
    <property type="taxonomic scope" value="Bacteria"/>
</dbReference>
<dbReference type="Gene3D" id="2.120.10.30">
    <property type="entry name" value="TolB, C-terminal domain"/>
    <property type="match status" value="1"/>
</dbReference>
<dbReference type="Proteomes" id="UP000011721">
    <property type="component" value="Chromosome"/>
</dbReference>
<dbReference type="AlphaFoldDB" id="M1P5Q5"/>
<dbReference type="HOGENOM" id="CLU_727107_0_0_7"/>
<name>M1P5Q5_DESSD</name>
<dbReference type="SUPFAM" id="SSF82171">
    <property type="entry name" value="DPP6 N-terminal domain-like"/>
    <property type="match status" value="1"/>
</dbReference>
<dbReference type="InterPro" id="IPR011659">
    <property type="entry name" value="WD40"/>
</dbReference>
<protein>
    <submittedName>
        <fullName evidence="2">Periplasmic component of the Tol biopolymer transport system</fullName>
    </submittedName>
</protein>
<dbReference type="PANTHER" id="PTHR36842">
    <property type="entry name" value="PROTEIN TOLB HOMOLOG"/>
    <property type="match status" value="1"/>
</dbReference>
<organism evidence="2 3">
    <name type="scientific">Desulfocapsa sulfexigens (strain DSM 10523 / SB164P1)</name>
    <dbReference type="NCBI Taxonomy" id="1167006"/>
    <lineage>
        <taxon>Bacteria</taxon>
        <taxon>Pseudomonadati</taxon>
        <taxon>Thermodesulfobacteriota</taxon>
        <taxon>Desulfobulbia</taxon>
        <taxon>Desulfobulbales</taxon>
        <taxon>Desulfocapsaceae</taxon>
        <taxon>Desulfocapsa</taxon>
    </lineage>
</organism>
<evidence type="ECO:0000313" key="2">
    <source>
        <dbReference type="EMBL" id="AGF76992.1"/>
    </source>
</evidence>
<evidence type="ECO:0000313" key="3">
    <source>
        <dbReference type="Proteomes" id="UP000011721"/>
    </source>
</evidence>
<dbReference type="Pfam" id="PF07676">
    <property type="entry name" value="PD40"/>
    <property type="match status" value="1"/>
</dbReference>
<dbReference type="KEGG" id="dsf:UWK_00407"/>
<evidence type="ECO:0000256" key="1">
    <source>
        <dbReference type="ARBA" id="ARBA00009820"/>
    </source>
</evidence>
<keyword evidence="3" id="KW-1185">Reference proteome</keyword>
<reference evidence="3" key="1">
    <citation type="journal article" date="2013" name="Stand. Genomic Sci.">
        <title>Complete genome sequence of Desulfocapsa sulfexigens, a marine deltaproteobacterium specialized in disproportionating inorganic sulfur compounds.</title>
        <authorList>
            <person name="Finster K.W."/>
            <person name="Kjeldsen K.U."/>
            <person name="Kube M."/>
            <person name="Reinhardt R."/>
            <person name="Mussmann M."/>
            <person name="Amann R."/>
            <person name="Schreiber L."/>
        </authorList>
    </citation>
    <scope>NUCLEOTIDE SEQUENCE [LARGE SCALE GENOMIC DNA]</scope>
    <source>
        <strain evidence="3">DSM 10523 / SB164P1</strain>
    </source>
</reference>
<comment type="similarity">
    <text evidence="1">Belongs to the TolB family.</text>
</comment>